<evidence type="ECO:0000313" key="2">
    <source>
        <dbReference type="EMBL" id="BCA31015.1"/>
    </source>
</evidence>
<dbReference type="AlphaFoldDB" id="A0A679GNF0"/>
<feature type="compositionally biased region" description="Basic and acidic residues" evidence="1">
    <location>
        <begin position="90"/>
        <end position="100"/>
    </location>
</feature>
<gene>
    <name evidence="2" type="ORF">PtoMrB4_49920</name>
</gene>
<evidence type="ECO:0000313" key="3">
    <source>
        <dbReference type="Proteomes" id="UP000501237"/>
    </source>
</evidence>
<dbReference type="EMBL" id="AP022642">
    <property type="protein sequence ID" value="BCA31015.1"/>
    <property type="molecule type" value="Genomic_DNA"/>
</dbReference>
<dbReference type="Proteomes" id="UP000501237">
    <property type="component" value="Chromosome"/>
</dbReference>
<organism evidence="2 3">
    <name type="scientific">Metapseudomonas otitidis</name>
    <dbReference type="NCBI Taxonomy" id="319939"/>
    <lineage>
        <taxon>Bacteria</taxon>
        <taxon>Pseudomonadati</taxon>
        <taxon>Pseudomonadota</taxon>
        <taxon>Gammaproteobacteria</taxon>
        <taxon>Pseudomonadales</taxon>
        <taxon>Pseudomonadaceae</taxon>
        <taxon>Metapseudomonas</taxon>
    </lineage>
</organism>
<accession>A0A679GNF0</accession>
<evidence type="ECO:0000256" key="1">
    <source>
        <dbReference type="SAM" id="MobiDB-lite"/>
    </source>
</evidence>
<reference evidence="2 3" key="1">
    <citation type="journal article" date="2020" name="Microbiol. Resour. Announc.">
        <title>Complete genome sequence of Pseudomonas otitidis strain MrB4, isolated from Lake Biwa in Japan.</title>
        <authorList>
            <person name="Miyazaki K."/>
            <person name="Hase E."/>
            <person name="Maruya T."/>
        </authorList>
    </citation>
    <scope>NUCLEOTIDE SEQUENCE [LARGE SCALE GENOMIC DNA]</scope>
    <source>
        <strain evidence="2 3">MrB4</strain>
    </source>
</reference>
<feature type="region of interest" description="Disordered" evidence="1">
    <location>
        <begin position="90"/>
        <end position="114"/>
    </location>
</feature>
<sequence length="114" mass="12946">MADFTFDAACALIGRTAWIELNWPDVPEPTFTCVHIVGVVMALEGVYDAPHFLTFQYNGSEMFPEELFWSDIRALHPVRTVKREGMGRKAVEVEPSKERLSSSTGFEARPRRRA</sequence>
<proteinExistence type="predicted"/>
<protein>
    <submittedName>
        <fullName evidence="2">Uncharacterized protein</fullName>
    </submittedName>
</protein>
<dbReference type="KEGG" id="poj:PtoMrB4_49920"/>
<name>A0A679GNF0_9GAMM</name>